<dbReference type="Proteomes" id="UP000215914">
    <property type="component" value="Chromosome 2"/>
</dbReference>
<dbReference type="OMA" id="QNTETNR"/>
<dbReference type="EMBL" id="MNCJ02000317">
    <property type="protein sequence ID" value="KAF5818659.1"/>
    <property type="molecule type" value="Genomic_DNA"/>
</dbReference>
<gene>
    <name evidence="2" type="ORF">HannXRQ_Chr02g0045941</name>
    <name evidence="1" type="ORF">HanXRQr2_Chr02g0068581</name>
</gene>
<sequence length="56" mass="6318">MAKNMGVKMHFRKHHVVIDNGIFQLTLTNPGGYVTGVKYNNIDNLLESQNDESDRG</sequence>
<protein>
    <submittedName>
        <fullName evidence="1 2">Rhamnogalacturonate lyase</fullName>
    </submittedName>
</protein>
<evidence type="ECO:0000313" key="1">
    <source>
        <dbReference type="EMBL" id="KAF5818659.1"/>
    </source>
</evidence>
<accession>A0A251VGP5</accession>
<evidence type="ECO:0000313" key="2">
    <source>
        <dbReference type="EMBL" id="OTG34449.1"/>
    </source>
</evidence>
<name>A0A251VGP5_HELAN</name>
<evidence type="ECO:0000313" key="3">
    <source>
        <dbReference type="Proteomes" id="UP000215914"/>
    </source>
</evidence>
<reference evidence="1 3" key="1">
    <citation type="journal article" date="2017" name="Nature">
        <title>The sunflower genome provides insights into oil metabolism, flowering and Asterid evolution.</title>
        <authorList>
            <person name="Badouin H."/>
            <person name="Gouzy J."/>
            <person name="Grassa C.J."/>
            <person name="Murat F."/>
            <person name="Staton S.E."/>
            <person name="Cottret L."/>
            <person name="Lelandais-Briere C."/>
            <person name="Owens G.L."/>
            <person name="Carrere S."/>
            <person name="Mayjonade B."/>
            <person name="Legrand L."/>
            <person name="Gill N."/>
            <person name="Kane N.C."/>
            <person name="Bowers J.E."/>
            <person name="Hubner S."/>
            <person name="Bellec A."/>
            <person name="Berard A."/>
            <person name="Berges H."/>
            <person name="Blanchet N."/>
            <person name="Boniface M.C."/>
            <person name="Brunel D."/>
            <person name="Catrice O."/>
            <person name="Chaidir N."/>
            <person name="Claudel C."/>
            <person name="Donnadieu C."/>
            <person name="Faraut T."/>
            <person name="Fievet G."/>
            <person name="Helmstetter N."/>
            <person name="King M."/>
            <person name="Knapp S.J."/>
            <person name="Lai Z."/>
            <person name="Le Paslier M.C."/>
            <person name="Lippi Y."/>
            <person name="Lorenzon L."/>
            <person name="Mandel J.R."/>
            <person name="Marage G."/>
            <person name="Marchand G."/>
            <person name="Marquand E."/>
            <person name="Bret-Mestries E."/>
            <person name="Morien E."/>
            <person name="Nambeesan S."/>
            <person name="Nguyen T."/>
            <person name="Pegot-Espagnet P."/>
            <person name="Pouilly N."/>
            <person name="Raftis F."/>
            <person name="Sallet E."/>
            <person name="Schiex T."/>
            <person name="Thomas J."/>
            <person name="Vandecasteele C."/>
            <person name="Vares D."/>
            <person name="Vear F."/>
            <person name="Vautrin S."/>
            <person name="Crespi M."/>
            <person name="Mangin B."/>
            <person name="Burke J.M."/>
            <person name="Salse J."/>
            <person name="Munos S."/>
            <person name="Vincourt P."/>
            <person name="Rieseberg L.H."/>
            <person name="Langlade N.B."/>
        </authorList>
    </citation>
    <scope>NUCLEOTIDE SEQUENCE [LARGE SCALE GENOMIC DNA]</scope>
    <source>
        <strain evidence="3">cv. SF193</strain>
        <tissue evidence="1">Leaves</tissue>
    </source>
</reference>
<dbReference type="InterPro" id="IPR010325">
    <property type="entry name" value="Rhamnogal_lyase"/>
</dbReference>
<dbReference type="Pfam" id="PF06045">
    <property type="entry name" value="Rhamnogal_lyase"/>
    <property type="match status" value="1"/>
</dbReference>
<dbReference type="GO" id="GO:0016829">
    <property type="term" value="F:lyase activity"/>
    <property type="evidence" value="ECO:0007669"/>
    <property type="project" value="UniProtKB-KW"/>
</dbReference>
<dbReference type="PANTHER" id="PTHR32018:SF1">
    <property type="entry name" value="RHAMNOGALACTURONAN ENDOLYASE"/>
    <property type="match status" value="1"/>
</dbReference>
<dbReference type="InParanoid" id="A0A251VGP5"/>
<dbReference type="PANTHER" id="PTHR32018">
    <property type="entry name" value="RHAMNOGALACTURONATE LYASE FAMILY PROTEIN"/>
    <property type="match status" value="1"/>
</dbReference>
<dbReference type="InterPro" id="IPR051850">
    <property type="entry name" value="Polysacch_Lyase_4"/>
</dbReference>
<proteinExistence type="predicted"/>
<dbReference type="EMBL" id="CM007891">
    <property type="protein sequence ID" value="OTG34449.1"/>
    <property type="molecule type" value="Genomic_DNA"/>
</dbReference>
<keyword evidence="2" id="KW-0456">Lyase</keyword>
<organism evidence="2 3">
    <name type="scientific">Helianthus annuus</name>
    <name type="common">Common sunflower</name>
    <dbReference type="NCBI Taxonomy" id="4232"/>
    <lineage>
        <taxon>Eukaryota</taxon>
        <taxon>Viridiplantae</taxon>
        <taxon>Streptophyta</taxon>
        <taxon>Embryophyta</taxon>
        <taxon>Tracheophyta</taxon>
        <taxon>Spermatophyta</taxon>
        <taxon>Magnoliopsida</taxon>
        <taxon>eudicotyledons</taxon>
        <taxon>Gunneridae</taxon>
        <taxon>Pentapetalae</taxon>
        <taxon>asterids</taxon>
        <taxon>campanulids</taxon>
        <taxon>Asterales</taxon>
        <taxon>Asteraceae</taxon>
        <taxon>Asteroideae</taxon>
        <taxon>Heliantheae alliance</taxon>
        <taxon>Heliantheae</taxon>
        <taxon>Helianthus</taxon>
    </lineage>
</organism>
<dbReference type="AlphaFoldDB" id="A0A251VGP5"/>
<dbReference type="Gramene" id="mRNA:HanXRQr2_Chr02g0068581">
    <property type="protein sequence ID" value="mRNA:HanXRQr2_Chr02g0068581"/>
    <property type="gene ID" value="HanXRQr2_Chr02g0068581"/>
</dbReference>
<keyword evidence="3" id="KW-1185">Reference proteome</keyword>
<reference evidence="1" key="3">
    <citation type="submission" date="2020-06" db="EMBL/GenBank/DDBJ databases">
        <title>Helianthus annuus Genome sequencing and assembly Release 2.</title>
        <authorList>
            <person name="Gouzy J."/>
            <person name="Langlade N."/>
            <person name="Munos S."/>
        </authorList>
    </citation>
    <scope>NUCLEOTIDE SEQUENCE</scope>
    <source>
        <tissue evidence="1">Leaves</tissue>
    </source>
</reference>
<reference evidence="2" key="2">
    <citation type="submission" date="2017-02" db="EMBL/GenBank/DDBJ databases">
        <title>Sunflower complete genome.</title>
        <authorList>
            <person name="Langlade N."/>
            <person name="Munos S."/>
        </authorList>
    </citation>
    <scope>NUCLEOTIDE SEQUENCE [LARGE SCALE GENOMIC DNA]</scope>
    <source>
        <tissue evidence="2">Leaves</tissue>
    </source>
</reference>